<evidence type="ECO:0000313" key="1">
    <source>
        <dbReference type="EMBL" id="TDL94373.1"/>
    </source>
</evidence>
<keyword evidence="2" id="KW-1185">Reference proteome</keyword>
<dbReference type="InterPro" id="IPR010982">
    <property type="entry name" value="Lambda_DNA-bd_dom_sf"/>
</dbReference>
<organism evidence="1 2">
    <name type="scientific">Macrococcus carouselicus</name>
    <dbReference type="NCBI Taxonomy" id="69969"/>
    <lineage>
        <taxon>Bacteria</taxon>
        <taxon>Bacillati</taxon>
        <taxon>Bacillota</taxon>
        <taxon>Bacilli</taxon>
        <taxon>Bacillales</taxon>
        <taxon>Staphylococcaceae</taxon>
        <taxon>Macrococcus</taxon>
    </lineage>
</organism>
<dbReference type="Gene3D" id="1.10.260.40">
    <property type="entry name" value="lambda repressor-like DNA-binding domains"/>
    <property type="match status" value="1"/>
</dbReference>
<reference evidence="1 2" key="1">
    <citation type="submission" date="2019-01" db="EMBL/GenBank/DDBJ databases">
        <title>Draft genome sequences of the type strains of six Macrococcus species.</title>
        <authorList>
            <person name="Mazhar S."/>
            <person name="Altermann E."/>
            <person name="Hill C."/>
            <person name="Mcauliffe O."/>
        </authorList>
    </citation>
    <scope>NUCLEOTIDE SEQUENCE [LARGE SCALE GENOMIC DNA]</scope>
    <source>
        <strain evidence="1 2">ATCC 51828</strain>
    </source>
</reference>
<name>A0A9Q8CKF1_9STAP</name>
<dbReference type="EMBL" id="SCWD01000009">
    <property type="protein sequence ID" value="TDL94373.1"/>
    <property type="molecule type" value="Genomic_DNA"/>
</dbReference>
<dbReference type="GO" id="GO:0003677">
    <property type="term" value="F:DNA binding"/>
    <property type="evidence" value="ECO:0007669"/>
    <property type="project" value="InterPro"/>
</dbReference>
<dbReference type="SUPFAM" id="SSF47413">
    <property type="entry name" value="lambda repressor-like DNA-binding domains"/>
    <property type="match status" value="1"/>
</dbReference>
<sequence length="65" mass="7350">MENQVTAMRESIKRLLDDESITGYAIFKETGISQSTIGNLRNGKRSIDNLSLKNAEALYRMTLEN</sequence>
<dbReference type="OrthoDB" id="2400823at2"/>
<dbReference type="Proteomes" id="UP000295280">
    <property type="component" value="Unassembled WGS sequence"/>
</dbReference>
<accession>A0A9Q8CKF1</accession>
<comment type="caution">
    <text evidence="1">The sequence shown here is derived from an EMBL/GenBank/DDBJ whole genome shotgun (WGS) entry which is preliminary data.</text>
</comment>
<evidence type="ECO:0000313" key="2">
    <source>
        <dbReference type="Proteomes" id="UP000295280"/>
    </source>
</evidence>
<protein>
    <submittedName>
        <fullName evidence="1">Uncharacterized protein</fullName>
    </submittedName>
</protein>
<gene>
    <name evidence="1" type="ORF">ERX40_10875</name>
</gene>
<dbReference type="AlphaFoldDB" id="A0A9Q8CKF1"/>
<proteinExistence type="predicted"/>